<gene>
    <name evidence="2" type="ORF">C1SCF055_LOCUS4582</name>
</gene>
<organism evidence="2">
    <name type="scientific">Cladocopium goreaui</name>
    <dbReference type="NCBI Taxonomy" id="2562237"/>
    <lineage>
        <taxon>Eukaryota</taxon>
        <taxon>Sar</taxon>
        <taxon>Alveolata</taxon>
        <taxon>Dinophyceae</taxon>
        <taxon>Suessiales</taxon>
        <taxon>Symbiodiniaceae</taxon>
        <taxon>Cladocopium</taxon>
    </lineage>
</organism>
<accession>A0A9P1BPY5</accession>
<feature type="chain" id="PRO_5043269713" evidence="1">
    <location>
        <begin position="24"/>
        <end position="268"/>
    </location>
</feature>
<dbReference type="InterPro" id="IPR029063">
    <property type="entry name" value="SAM-dependent_MTases_sf"/>
</dbReference>
<sequence length="268" mass="30257">MAMVLPMQITCLSVVFLLGATQSFPEESEASALLQLNTEMHENKAHLLLMTHLLTQESKHQTIAAEAAFKQMRVLMRPEEIHFFRQELSKADAYLEFGVGGSTAMASTFPNLHCYKGIDSSQEWIEIVSKEETVAKAIEQGIAELKHVDIGKIGKLGYPADNTTFALWPKYSDEGFGKCHAQAKHRMVLLDGRFRVACFLKLLLAMDQESASKTSILIHNYDWPEYHVIEEFADLIEIRGRLALLKKKPNADQKALKEVALKFEHEPL</sequence>
<proteinExistence type="predicted"/>
<keyword evidence="4" id="KW-1185">Reference proteome</keyword>
<dbReference type="EMBL" id="CAMXCT010000264">
    <property type="protein sequence ID" value="CAI3976358.1"/>
    <property type="molecule type" value="Genomic_DNA"/>
</dbReference>
<evidence type="ECO:0000313" key="2">
    <source>
        <dbReference type="EMBL" id="CAI3976358.1"/>
    </source>
</evidence>
<evidence type="ECO:0000256" key="1">
    <source>
        <dbReference type="SAM" id="SignalP"/>
    </source>
</evidence>
<reference evidence="3" key="2">
    <citation type="submission" date="2024-04" db="EMBL/GenBank/DDBJ databases">
        <authorList>
            <person name="Chen Y."/>
            <person name="Shah S."/>
            <person name="Dougan E. K."/>
            <person name="Thang M."/>
            <person name="Chan C."/>
        </authorList>
    </citation>
    <scope>NUCLEOTIDE SEQUENCE [LARGE SCALE GENOMIC DNA]</scope>
</reference>
<reference evidence="2" key="1">
    <citation type="submission" date="2022-10" db="EMBL/GenBank/DDBJ databases">
        <authorList>
            <person name="Chen Y."/>
            <person name="Dougan E. K."/>
            <person name="Chan C."/>
            <person name="Rhodes N."/>
            <person name="Thang M."/>
        </authorList>
    </citation>
    <scope>NUCLEOTIDE SEQUENCE</scope>
</reference>
<protein>
    <submittedName>
        <fullName evidence="2">Uncharacterized protein</fullName>
    </submittedName>
</protein>
<dbReference type="AlphaFoldDB" id="A0A9P1BPY5"/>
<name>A0A9P1BPY5_9DINO</name>
<dbReference type="OrthoDB" id="205035at2759"/>
<dbReference type="EMBL" id="CAMXCT020000264">
    <property type="protein sequence ID" value="CAL1129733.1"/>
    <property type="molecule type" value="Genomic_DNA"/>
</dbReference>
<feature type="signal peptide" evidence="1">
    <location>
        <begin position="1"/>
        <end position="23"/>
    </location>
</feature>
<dbReference type="Proteomes" id="UP001152797">
    <property type="component" value="Unassembled WGS sequence"/>
</dbReference>
<evidence type="ECO:0000313" key="3">
    <source>
        <dbReference type="EMBL" id="CAL1129733.1"/>
    </source>
</evidence>
<comment type="caution">
    <text evidence="2">The sequence shown here is derived from an EMBL/GenBank/DDBJ whole genome shotgun (WGS) entry which is preliminary data.</text>
</comment>
<dbReference type="EMBL" id="CAMXCT030000264">
    <property type="protein sequence ID" value="CAL4763670.1"/>
    <property type="molecule type" value="Genomic_DNA"/>
</dbReference>
<evidence type="ECO:0000313" key="4">
    <source>
        <dbReference type="Proteomes" id="UP001152797"/>
    </source>
</evidence>
<dbReference type="Gene3D" id="3.40.50.150">
    <property type="entry name" value="Vaccinia Virus protein VP39"/>
    <property type="match status" value="1"/>
</dbReference>
<keyword evidence="1" id="KW-0732">Signal</keyword>